<feature type="region of interest" description="Disordered" evidence="1">
    <location>
        <begin position="1"/>
        <end position="163"/>
    </location>
</feature>
<dbReference type="Proteomes" id="UP001345827">
    <property type="component" value="Unassembled WGS sequence"/>
</dbReference>
<accession>A0AAV9PYX8</accession>
<evidence type="ECO:0000313" key="2">
    <source>
        <dbReference type="EMBL" id="KAK5530567.1"/>
    </source>
</evidence>
<keyword evidence="3" id="KW-1185">Reference proteome</keyword>
<feature type="compositionally biased region" description="Basic residues" evidence="1">
    <location>
        <begin position="116"/>
        <end position="127"/>
    </location>
</feature>
<dbReference type="AlphaFoldDB" id="A0AAV9PYX8"/>
<evidence type="ECO:0000313" key="3">
    <source>
        <dbReference type="Proteomes" id="UP001345827"/>
    </source>
</evidence>
<sequence>MSTNDNTPLQAKRFLPPSTASASKSPAFASTRRTPFQSSRPTQPPSSTPSYGTTTPRFQKPSVGKDEIDTSFEDEAESPTVSRGHTVAQDRDLIDVADEPETESPLLPRNSALRPFAKKRKLSHHPPKIVETITISSSPEYGDEDEDRDEALSPASQYDLEESVKTATPYLQTEQSVKTARFRPPAPGLARPLLAPRAVFKVGSEEDQSAQLGSKSVLPDIFSPSRRKGKREYIPGGSAELVRRWVLGVSAQDSLSTGLTETSINVSQVRIDNSGRFGIVIDETGSQWLLPDQPRKAGMGGDSDLNGLHPGSRVLLKGQATKWPLYSVSADAKNLTVAAYWEPIAPG</sequence>
<protein>
    <submittedName>
        <fullName evidence="2">Uncharacterized protein</fullName>
    </submittedName>
</protein>
<feature type="compositionally biased region" description="Low complexity" evidence="1">
    <location>
        <begin position="16"/>
        <end position="41"/>
    </location>
</feature>
<name>A0AAV9PYX8_9PEZI</name>
<organism evidence="2 3">
    <name type="scientific">Vermiconidia calcicola</name>
    <dbReference type="NCBI Taxonomy" id="1690605"/>
    <lineage>
        <taxon>Eukaryota</taxon>
        <taxon>Fungi</taxon>
        <taxon>Dikarya</taxon>
        <taxon>Ascomycota</taxon>
        <taxon>Pezizomycotina</taxon>
        <taxon>Dothideomycetes</taxon>
        <taxon>Dothideomycetidae</taxon>
        <taxon>Mycosphaerellales</taxon>
        <taxon>Extremaceae</taxon>
        <taxon>Vermiconidia</taxon>
    </lineage>
</organism>
<proteinExistence type="predicted"/>
<evidence type="ECO:0000256" key="1">
    <source>
        <dbReference type="SAM" id="MobiDB-lite"/>
    </source>
</evidence>
<reference evidence="2 3" key="1">
    <citation type="submission" date="2023-06" db="EMBL/GenBank/DDBJ databases">
        <title>Black Yeasts Isolated from many extreme environments.</title>
        <authorList>
            <person name="Coleine C."/>
            <person name="Stajich J.E."/>
            <person name="Selbmann L."/>
        </authorList>
    </citation>
    <scope>NUCLEOTIDE SEQUENCE [LARGE SCALE GENOMIC DNA]</scope>
    <source>
        <strain evidence="2 3">CCFEE 5887</strain>
    </source>
</reference>
<dbReference type="EMBL" id="JAXLQG010000019">
    <property type="protein sequence ID" value="KAK5530567.1"/>
    <property type="molecule type" value="Genomic_DNA"/>
</dbReference>
<comment type="caution">
    <text evidence="2">The sequence shown here is derived from an EMBL/GenBank/DDBJ whole genome shotgun (WGS) entry which is preliminary data.</text>
</comment>
<gene>
    <name evidence="2" type="ORF">LTR25_009145</name>
</gene>